<gene>
    <name evidence="1" type="ORF">SAMN05192530_10485</name>
</gene>
<keyword evidence="2" id="KW-1185">Reference proteome</keyword>
<dbReference type="EMBL" id="FNIT01000004">
    <property type="protein sequence ID" value="SDO18193.1"/>
    <property type="molecule type" value="Genomic_DNA"/>
</dbReference>
<protein>
    <submittedName>
        <fullName evidence="1">Uncharacterized protein</fullName>
    </submittedName>
</protein>
<reference evidence="1 2" key="1">
    <citation type="submission" date="2016-10" db="EMBL/GenBank/DDBJ databases">
        <authorList>
            <person name="de Groot N.N."/>
        </authorList>
    </citation>
    <scope>NUCLEOTIDE SEQUENCE [LARGE SCALE GENOMIC DNA]</scope>
    <source>
        <strain evidence="2">L7-484,KACC 16230,DSM 25025</strain>
    </source>
</reference>
<sequence>MTILLTAHGWRDQLDTEIEQISDLLRDLCHLRDHGLPPGHILAAAPLLDDWSPAARKVPCLVGRPHGHPHVSGRKAAVTSPLCLLSLEQGFARTASRFWRLGNAAAGVSDV</sequence>
<organism evidence="1 2">
    <name type="scientific">Aureimonas jatrophae</name>
    <dbReference type="NCBI Taxonomy" id="1166073"/>
    <lineage>
        <taxon>Bacteria</taxon>
        <taxon>Pseudomonadati</taxon>
        <taxon>Pseudomonadota</taxon>
        <taxon>Alphaproteobacteria</taxon>
        <taxon>Hyphomicrobiales</taxon>
        <taxon>Aurantimonadaceae</taxon>
        <taxon>Aureimonas</taxon>
    </lineage>
</organism>
<dbReference type="STRING" id="1166073.SAMN05192530_10485"/>
<dbReference type="RefSeq" id="WP_061934917.1">
    <property type="nucleotide sequence ID" value="NZ_FNIT01000004.1"/>
</dbReference>
<dbReference type="Proteomes" id="UP000198793">
    <property type="component" value="Unassembled WGS sequence"/>
</dbReference>
<name>A0A1H0HGN0_9HYPH</name>
<dbReference type="AlphaFoldDB" id="A0A1H0HGN0"/>
<dbReference type="OrthoDB" id="7870532at2"/>
<evidence type="ECO:0000313" key="2">
    <source>
        <dbReference type="Proteomes" id="UP000198793"/>
    </source>
</evidence>
<proteinExistence type="predicted"/>
<evidence type="ECO:0000313" key="1">
    <source>
        <dbReference type="EMBL" id="SDO18193.1"/>
    </source>
</evidence>
<accession>A0A1H0HGN0</accession>